<evidence type="ECO:0000259" key="4">
    <source>
        <dbReference type="PROSITE" id="PS51891"/>
    </source>
</evidence>
<gene>
    <name evidence="5" type="ORF">OMW55_01745</name>
</gene>
<keyword evidence="3" id="KW-0862">Zinc</keyword>
<dbReference type="SUPFAM" id="SSF51316">
    <property type="entry name" value="Mss4-like"/>
    <property type="match status" value="1"/>
</dbReference>
<keyword evidence="2" id="KW-0479">Metal-binding</keyword>
<dbReference type="InterPro" id="IPR011057">
    <property type="entry name" value="Mss4-like_sf"/>
</dbReference>
<name>A0ABT3JBT4_9SPHN</name>
<reference evidence="5 6" key="1">
    <citation type="submission" date="2022-10" db="EMBL/GenBank/DDBJ databases">
        <title>Sphingomonas sp.</title>
        <authorList>
            <person name="Jin C."/>
        </authorList>
    </citation>
    <scope>NUCLEOTIDE SEQUENCE [LARGE SCALE GENOMIC DNA]</scope>
    <source>
        <strain evidence="5 6">BN140010</strain>
    </source>
</reference>
<dbReference type="EMBL" id="JAPDOB010000001">
    <property type="protein sequence ID" value="MCW3796532.1"/>
    <property type="molecule type" value="Genomic_DNA"/>
</dbReference>
<feature type="domain" description="CENP-V/GFA" evidence="4">
    <location>
        <begin position="20"/>
        <end position="127"/>
    </location>
</feature>
<organism evidence="5 6">
    <name type="scientific">Sphingomonas arvum</name>
    <dbReference type="NCBI Taxonomy" id="2992113"/>
    <lineage>
        <taxon>Bacteria</taxon>
        <taxon>Pseudomonadati</taxon>
        <taxon>Pseudomonadota</taxon>
        <taxon>Alphaproteobacteria</taxon>
        <taxon>Sphingomonadales</taxon>
        <taxon>Sphingomonadaceae</taxon>
        <taxon>Sphingomonas</taxon>
    </lineage>
</organism>
<sequence length="127" mass="14160">MPARPIADNPDPRLQVRMNVQGSCHCGNVQIELASRPEWVADCNCSLCRRLAWRVAYFPPDQVRVSGETTAYVWGDRMIGIHHCPVCGCGTHWQTLGEDFGKMGINARLLDGFDESAIEVRKFNNAG</sequence>
<protein>
    <submittedName>
        <fullName evidence="5">GFA family protein</fullName>
    </submittedName>
</protein>
<evidence type="ECO:0000256" key="1">
    <source>
        <dbReference type="ARBA" id="ARBA00005495"/>
    </source>
</evidence>
<dbReference type="RefSeq" id="WP_264880332.1">
    <property type="nucleotide sequence ID" value="NZ_JAPDOB010000001.1"/>
</dbReference>
<evidence type="ECO:0000256" key="2">
    <source>
        <dbReference type="ARBA" id="ARBA00022723"/>
    </source>
</evidence>
<evidence type="ECO:0000313" key="5">
    <source>
        <dbReference type="EMBL" id="MCW3796532.1"/>
    </source>
</evidence>
<dbReference type="Pfam" id="PF04828">
    <property type="entry name" value="GFA"/>
    <property type="match status" value="1"/>
</dbReference>
<dbReference type="InterPro" id="IPR006913">
    <property type="entry name" value="CENP-V/GFA"/>
</dbReference>
<keyword evidence="6" id="KW-1185">Reference proteome</keyword>
<dbReference type="Proteomes" id="UP001526246">
    <property type="component" value="Unassembled WGS sequence"/>
</dbReference>
<evidence type="ECO:0000313" key="6">
    <source>
        <dbReference type="Proteomes" id="UP001526246"/>
    </source>
</evidence>
<dbReference type="PANTHER" id="PTHR28620:SF1">
    <property type="entry name" value="CENP-V_GFA DOMAIN-CONTAINING PROTEIN"/>
    <property type="match status" value="1"/>
</dbReference>
<dbReference type="InterPro" id="IPR052355">
    <property type="entry name" value="CENP-V-like"/>
</dbReference>
<accession>A0ABT3JBT4</accession>
<evidence type="ECO:0000256" key="3">
    <source>
        <dbReference type="ARBA" id="ARBA00022833"/>
    </source>
</evidence>
<dbReference type="PANTHER" id="PTHR28620">
    <property type="entry name" value="CENTROMERE PROTEIN V"/>
    <property type="match status" value="1"/>
</dbReference>
<dbReference type="PROSITE" id="PS51891">
    <property type="entry name" value="CENP_V_GFA"/>
    <property type="match status" value="1"/>
</dbReference>
<comment type="caution">
    <text evidence="5">The sequence shown here is derived from an EMBL/GenBank/DDBJ whole genome shotgun (WGS) entry which is preliminary data.</text>
</comment>
<comment type="similarity">
    <text evidence="1">Belongs to the Gfa family.</text>
</comment>
<proteinExistence type="inferred from homology"/>
<dbReference type="Gene3D" id="2.170.150.70">
    <property type="match status" value="1"/>
</dbReference>